<evidence type="ECO:0000313" key="5">
    <source>
        <dbReference type="Proteomes" id="UP000295601"/>
    </source>
</evidence>
<dbReference type="AlphaFoldDB" id="A0A4R6RWT9"/>
<reference evidence="4 5" key="1">
    <citation type="submission" date="2019-03" db="EMBL/GenBank/DDBJ databases">
        <title>Genomic analyses of the natural microbiome of Caenorhabditis elegans.</title>
        <authorList>
            <person name="Samuel B."/>
        </authorList>
    </citation>
    <scope>NUCLEOTIDE SEQUENCE [LARGE SCALE GENOMIC DNA]</scope>
    <source>
        <strain evidence="4 5">JUb18</strain>
    </source>
</reference>
<evidence type="ECO:0000259" key="2">
    <source>
        <dbReference type="Pfam" id="PF10703"/>
    </source>
</evidence>
<keyword evidence="5" id="KW-1185">Reference proteome</keyword>
<dbReference type="Gene3D" id="2.40.128.20">
    <property type="match status" value="1"/>
</dbReference>
<dbReference type="InterPro" id="IPR035348">
    <property type="entry name" value="MoaF_C"/>
</dbReference>
<dbReference type="InterPro" id="IPR024724">
    <property type="entry name" value="MoaF_N"/>
</dbReference>
<dbReference type="Pfam" id="PF10703">
    <property type="entry name" value="MoaF"/>
    <property type="match status" value="1"/>
</dbReference>
<sequence length="291" mass="31409">MTMPSPDTTAADPAEWRSYDEFAAGIDTFRLPDASLAGVELALTLDDGTVIALAFSEETVRWSATAAASALGNASDAGNAGEGSASDAISTDGELVDPYDAVRVREDVVFVHLPLESREREALSIVYSDTTHRALVTRSLIGPEGSGAEPRVGQRFWSALTGAGSPTGEVPAPSRDLIGKRNLYRYSPFHLYEHVYMSSERYAWQCVQGVQRGHGDTDLSTVWKFADGLYLFCFREFRIAVASVWLHDLGYQLRTTGAFLGIAGDGAAEHSRAGGHIYPIGSVEYPDVQPV</sequence>
<name>A0A4R6RWT9_9MICO</name>
<evidence type="ECO:0000313" key="4">
    <source>
        <dbReference type="EMBL" id="TDP91500.1"/>
    </source>
</evidence>
<comment type="caution">
    <text evidence="4">The sequence shown here is derived from an EMBL/GenBank/DDBJ whole genome shotgun (WGS) entry which is preliminary data.</text>
</comment>
<dbReference type="InterPro" id="IPR012674">
    <property type="entry name" value="Calycin"/>
</dbReference>
<feature type="domain" description="MoaF C-terminal" evidence="3">
    <location>
        <begin position="172"/>
        <end position="279"/>
    </location>
</feature>
<feature type="domain" description="Molybdenum cofactor biosynthesis protein F N-terminal" evidence="2">
    <location>
        <begin position="15"/>
        <end position="139"/>
    </location>
</feature>
<dbReference type="Proteomes" id="UP000295601">
    <property type="component" value="Unassembled WGS sequence"/>
</dbReference>
<accession>A0A4R6RWT9</accession>
<evidence type="ECO:0000256" key="1">
    <source>
        <dbReference type="SAM" id="MobiDB-lite"/>
    </source>
</evidence>
<dbReference type="EMBL" id="SNYA01000005">
    <property type="protein sequence ID" value="TDP91500.1"/>
    <property type="molecule type" value="Genomic_DNA"/>
</dbReference>
<protein>
    <submittedName>
        <fullName evidence="4">Molybdenum cofactor biosynthesis protein F</fullName>
    </submittedName>
</protein>
<dbReference type="RefSeq" id="WP_243736073.1">
    <property type="nucleotide sequence ID" value="NZ_SNYA01000005.1"/>
</dbReference>
<evidence type="ECO:0000259" key="3">
    <source>
        <dbReference type="Pfam" id="PF17409"/>
    </source>
</evidence>
<feature type="region of interest" description="Disordered" evidence="1">
    <location>
        <begin position="72"/>
        <end position="91"/>
    </location>
</feature>
<organism evidence="4 5">
    <name type="scientific">Leucobacter luti</name>
    <dbReference type="NCBI Taxonomy" id="340320"/>
    <lineage>
        <taxon>Bacteria</taxon>
        <taxon>Bacillati</taxon>
        <taxon>Actinomycetota</taxon>
        <taxon>Actinomycetes</taxon>
        <taxon>Micrococcales</taxon>
        <taxon>Microbacteriaceae</taxon>
        <taxon>Leucobacter</taxon>
    </lineage>
</organism>
<dbReference type="Pfam" id="PF17409">
    <property type="entry name" value="MoaF_C"/>
    <property type="match status" value="1"/>
</dbReference>
<gene>
    <name evidence="4" type="ORF">EDF62_2117</name>
</gene>
<proteinExistence type="predicted"/>